<feature type="region of interest" description="Disordered" evidence="1">
    <location>
        <begin position="280"/>
        <end position="360"/>
    </location>
</feature>
<accession>A0A8X7TIX3</accession>
<keyword evidence="4" id="KW-1185">Reference proteome</keyword>
<dbReference type="InterPro" id="IPR000008">
    <property type="entry name" value="C2_dom"/>
</dbReference>
<sequence>MSMMFPSFQLLELNIISAQDLAPVARKMKTYAVAWVHSERKLTTRVDYNGGANPTWNDKFVFRVNEEFLYADTSAVVIEIYALHWFRDVHVGTVRVLISNLIPPNRRPGYRTSNNEYRRTPPPGMRFVALQVRRTSGRPQGILNIGVGVLDGSMRSMPLYTHMDSSAVGYRDLLGEEDRHLQHLHLNSNKGSSKTHNLRLLRGSFSLLSRGRSFVVRRAILAPWLYQIFLAEPRGAVWLPESQRVRLRAANPKLQRYDSIESSDLTEPSTRVKPNVHVVSHQEPPPYSSYHQSRKTPRKVTSMHEKHRPVKARASPYLSRHGTPLRSNIVSSTPMQQPNGIRSTPMRSNIVGMSPMRPNMVELTPMQTPRRSSMYGTTPRRSNIVNSTPIRSNYKATPMKSSHNYGTPMRSSNLAGRRMILADSELGPSSSEVAKNKSHETESSILSDWSLDDSSIEGARSKLEMWRTELPPLYDIGSSQVSSTDYDGSVVYAANGGKSSRRKTPAAKNVNRRHSSEGNGLFSCFSKICGVECSFVCGGGGGGGGDESKKGGGGGRVHRTYSADDLSSL</sequence>
<protein>
    <recommendedName>
        <fullName evidence="2">C2 domain-containing protein</fullName>
    </recommendedName>
</protein>
<feature type="compositionally biased region" description="Polar residues" evidence="1">
    <location>
        <begin position="325"/>
        <end position="347"/>
    </location>
</feature>
<dbReference type="InterPro" id="IPR044750">
    <property type="entry name" value="C2_SRC2/BAP"/>
</dbReference>
<proteinExistence type="predicted"/>
<dbReference type="PROSITE" id="PS50004">
    <property type="entry name" value="C2"/>
    <property type="match status" value="1"/>
</dbReference>
<evidence type="ECO:0000256" key="1">
    <source>
        <dbReference type="SAM" id="MobiDB-lite"/>
    </source>
</evidence>
<feature type="region of interest" description="Disordered" evidence="1">
    <location>
        <begin position="541"/>
        <end position="569"/>
    </location>
</feature>
<comment type="caution">
    <text evidence="3">The sequence shown here is derived from an EMBL/GenBank/DDBJ whole genome shotgun (WGS) entry which is preliminary data.</text>
</comment>
<organism evidence="3 4">
    <name type="scientific">Brassica carinata</name>
    <name type="common">Ethiopian mustard</name>
    <name type="synonym">Abyssinian cabbage</name>
    <dbReference type="NCBI Taxonomy" id="52824"/>
    <lineage>
        <taxon>Eukaryota</taxon>
        <taxon>Viridiplantae</taxon>
        <taxon>Streptophyta</taxon>
        <taxon>Embryophyta</taxon>
        <taxon>Tracheophyta</taxon>
        <taxon>Spermatophyta</taxon>
        <taxon>Magnoliopsida</taxon>
        <taxon>eudicotyledons</taxon>
        <taxon>Gunneridae</taxon>
        <taxon>Pentapetalae</taxon>
        <taxon>rosids</taxon>
        <taxon>malvids</taxon>
        <taxon>Brassicales</taxon>
        <taxon>Brassicaceae</taxon>
        <taxon>Brassiceae</taxon>
        <taxon>Brassica</taxon>
    </lineage>
</organism>
<dbReference type="Pfam" id="PF00168">
    <property type="entry name" value="C2"/>
    <property type="match status" value="1"/>
</dbReference>
<dbReference type="Gene3D" id="2.60.40.150">
    <property type="entry name" value="C2 domain"/>
    <property type="match status" value="1"/>
</dbReference>
<name>A0A8X7TIX3_BRACI</name>
<dbReference type="OrthoDB" id="1909968at2759"/>
<dbReference type="InterPro" id="IPR035892">
    <property type="entry name" value="C2_domain_sf"/>
</dbReference>
<feature type="compositionally biased region" description="Gly residues" evidence="1">
    <location>
        <begin position="541"/>
        <end position="555"/>
    </location>
</feature>
<dbReference type="CDD" id="cd04051">
    <property type="entry name" value="C2_SRC2_like"/>
    <property type="match status" value="1"/>
</dbReference>
<dbReference type="PANTHER" id="PTHR32246">
    <property type="entry name" value="INGRESSION PROTEIN FIC1"/>
    <property type="match status" value="1"/>
</dbReference>
<evidence type="ECO:0000259" key="2">
    <source>
        <dbReference type="PROSITE" id="PS50004"/>
    </source>
</evidence>
<feature type="region of interest" description="Disordered" evidence="1">
    <location>
        <begin position="392"/>
        <end position="411"/>
    </location>
</feature>
<dbReference type="SMART" id="SM00239">
    <property type="entry name" value="C2"/>
    <property type="match status" value="1"/>
</dbReference>
<evidence type="ECO:0000313" key="3">
    <source>
        <dbReference type="EMBL" id="KAG2241851.1"/>
    </source>
</evidence>
<reference evidence="3 4" key="1">
    <citation type="submission" date="2020-02" db="EMBL/GenBank/DDBJ databases">
        <authorList>
            <person name="Ma Q."/>
            <person name="Huang Y."/>
            <person name="Song X."/>
            <person name="Pei D."/>
        </authorList>
    </citation>
    <scope>NUCLEOTIDE SEQUENCE [LARGE SCALE GENOMIC DNA]</scope>
    <source>
        <strain evidence="3">Sxm20200214</strain>
        <tissue evidence="3">Leaf</tissue>
    </source>
</reference>
<feature type="domain" description="C2" evidence="2">
    <location>
        <begin position="1"/>
        <end position="111"/>
    </location>
</feature>
<dbReference type="PANTHER" id="PTHR32246:SF143">
    <property type="entry name" value="CALCIUM-DEPENDENT LIPID-BINDING (CALB DOMAIN) FAMILY PROTEIN"/>
    <property type="match status" value="1"/>
</dbReference>
<dbReference type="Proteomes" id="UP000886595">
    <property type="component" value="Unassembled WGS sequence"/>
</dbReference>
<gene>
    <name evidence="3" type="ORF">Bca52824_096310</name>
</gene>
<dbReference type="AlphaFoldDB" id="A0A8X7TIX3"/>
<dbReference type="GO" id="GO:0006952">
    <property type="term" value="P:defense response"/>
    <property type="evidence" value="ECO:0007669"/>
    <property type="project" value="InterPro"/>
</dbReference>
<dbReference type="FunFam" id="2.60.40.150:FF:000203">
    <property type="entry name" value="Calcium-dependent lipid-binding (CaLB domain) family protein"/>
    <property type="match status" value="1"/>
</dbReference>
<dbReference type="EMBL" id="JAAMPC010000795">
    <property type="protein sequence ID" value="KAG2241851.1"/>
    <property type="molecule type" value="Genomic_DNA"/>
</dbReference>
<dbReference type="SUPFAM" id="SSF49562">
    <property type="entry name" value="C2 domain (Calcium/lipid-binding domain, CaLB)"/>
    <property type="match status" value="1"/>
</dbReference>
<evidence type="ECO:0000313" key="4">
    <source>
        <dbReference type="Proteomes" id="UP000886595"/>
    </source>
</evidence>